<evidence type="ECO:0000313" key="5">
    <source>
        <dbReference type="Proteomes" id="UP000426246"/>
    </source>
</evidence>
<keyword evidence="5" id="KW-1185">Reference proteome</keyword>
<protein>
    <recommendedName>
        <fullName evidence="3">HTH luxR-type domain-containing protein</fullName>
    </recommendedName>
</protein>
<feature type="domain" description="HTH luxR-type" evidence="3">
    <location>
        <begin position="17"/>
        <end position="53"/>
    </location>
</feature>
<dbReference type="Gene3D" id="1.10.10.10">
    <property type="entry name" value="Winged helix-like DNA-binding domain superfamily/Winged helix DNA-binding domain"/>
    <property type="match status" value="1"/>
</dbReference>
<dbReference type="KEGG" id="ppsc:EHS13_33635"/>
<keyword evidence="2" id="KW-0804">Transcription</keyword>
<gene>
    <name evidence="4" type="ORF">EHS13_33635</name>
</gene>
<dbReference type="InterPro" id="IPR036388">
    <property type="entry name" value="WH-like_DNA-bd_sf"/>
</dbReference>
<dbReference type="Pfam" id="PF00196">
    <property type="entry name" value="GerE"/>
    <property type="match status" value="1"/>
</dbReference>
<dbReference type="GO" id="GO:0006355">
    <property type="term" value="P:regulation of DNA-templated transcription"/>
    <property type="evidence" value="ECO:0007669"/>
    <property type="project" value="InterPro"/>
</dbReference>
<keyword evidence="1" id="KW-0805">Transcription regulation</keyword>
<accession>A0A6B8RYN8</accession>
<proteinExistence type="predicted"/>
<dbReference type="GO" id="GO:0003677">
    <property type="term" value="F:DNA binding"/>
    <property type="evidence" value="ECO:0007669"/>
    <property type="project" value="InterPro"/>
</dbReference>
<dbReference type="EMBL" id="CP034235">
    <property type="protein sequence ID" value="QGR00364.1"/>
    <property type="molecule type" value="Genomic_DNA"/>
</dbReference>
<dbReference type="InterPro" id="IPR000792">
    <property type="entry name" value="Tscrpt_reg_LuxR_C"/>
</dbReference>
<evidence type="ECO:0000256" key="1">
    <source>
        <dbReference type="ARBA" id="ARBA00023015"/>
    </source>
</evidence>
<dbReference type="Proteomes" id="UP000426246">
    <property type="component" value="Chromosome"/>
</dbReference>
<organism evidence="4 5">
    <name type="scientific">Paenibacillus psychroresistens</name>
    <dbReference type="NCBI Taxonomy" id="1778678"/>
    <lineage>
        <taxon>Bacteria</taxon>
        <taxon>Bacillati</taxon>
        <taxon>Bacillota</taxon>
        <taxon>Bacilli</taxon>
        <taxon>Bacillales</taxon>
        <taxon>Paenibacillaceae</taxon>
        <taxon>Paenibacillus</taxon>
    </lineage>
</organism>
<dbReference type="InterPro" id="IPR016032">
    <property type="entry name" value="Sig_transdc_resp-reg_C-effctor"/>
</dbReference>
<dbReference type="SUPFAM" id="SSF46894">
    <property type="entry name" value="C-terminal effector domain of the bipartite response regulators"/>
    <property type="match status" value="1"/>
</dbReference>
<reference evidence="5" key="1">
    <citation type="submission" date="2018-11" db="EMBL/GenBank/DDBJ databases">
        <title>Complete genome sequence of Paenibacillus sp. ML311-T8.</title>
        <authorList>
            <person name="Nam Y.-D."/>
            <person name="Kang J."/>
            <person name="Chung W.-H."/>
            <person name="Park Y.S."/>
        </authorList>
    </citation>
    <scope>NUCLEOTIDE SEQUENCE [LARGE SCALE GENOMIC DNA]</scope>
    <source>
        <strain evidence="5">ML311-T8</strain>
    </source>
</reference>
<evidence type="ECO:0000256" key="2">
    <source>
        <dbReference type="ARBA" id="ARBA00023163"/>
    </source>
</evidence>
<evidence type="ECO:0000259" key="3">
    <source>
        <dbReference type="Pfam" id="PF00196"/>
    </source>
</evidence>
<name>A0A6B8RYN8_9BACL</name>
<dbReference type="AlphaFoldDB" id="A0A6B8RYN8"/>
<sequence>MNRRKSLYYSLLATKEKEVRDKLFIEENTLKNHITEINKKLGSKTIQDAVQKAVLKRII</sequence>
<evidence type="ECO:0000313" key="4">
    <source>
        <dbReference type="EMBL" id="QGR00364.1"/>
    </source>
</evidence>